<dbReference type="GeneID" id="32065149"/>
<proteinExistence type="predicted"/>
<reference evidence="2" key="1">
    <citation type="submission" date="2018-02" db="EMBL/GenBank/DDBJ databases">
        <title>The complete genome of bacterial strain SGAirxxxx.</title>
        <authorList>
            <person name="Schuster S.C."/>
        </authorList>
    </citation>
    <scope>NUCLEOTIDE SEQUENCE [LARGE SCALE GENOMIC DNA]</scope>
    <source>
        <strain evidence="2">SGAir0734</strain>
    </source>
</reference>
<dbReference type="KEGG" id="gtk:GT3570_16015"/>
<dbReference type="EMBL" id="CP027303">
    <property type="protein sequence ID" value="AWO74591.1"/>
    <property type="molecule type" value="Genomic_DNA"/>
</dbReference>
<organism evidence="1 2">
    <name type="scientific">Geobacillus thermoleovorans</name>
    <name type="common">Bacillus thermoleovorans</name>
    <dbReference type="NCBI Taxonomy" id="33941"/>
    <lineage>
        <taxon>Bacteria</taxon>
        <taxon>Bacillati</taxon>
        <taxon>Bacillota</taxon>
        <taxon>Bacilli</taxon>
        <taxon>Bacillales</taxon>
        <taxon>Anoxybacillaceae</taxon>
        <taxon>Geobacillus</taxon>
        <taxon>Geobacillus thermoleovorans group</taxon>
    </lineage>
</organism>
<protein>
    <submittedName>
        <fullName evidence="1">Uncharacterized protein</fullName>
    </submittedName>
</protein>
<dbReference type="RefSeq" id="WP_011232737.1">
    <property type="nucleotide sequence ID" value="NZ_CP014335.1"/>
</dbReference>
<sequence>MAVVGWESCLHYCDRRKLAVVEENGRGVRFVNEREKRVALYRVDGCLIKEGVKCDFLFLVIEGDRAFFIELKGSDLKQAVHQIARTIEQLGKWLPGYRFEGRIVTTRVRTPALKSTYLMKLEKMLRRTGGTLVVKAKWDEVNV</sequence>
<dbReference type="Proteomes" id="UP000246996">
    <property type="component" value="Chromosome"/>
</dbReference>
<name>A0A1C3D5W1_GEOTH</name>
<gene>
    <name evidence="1" type="ORF">C1N76_08730</name>
</gene>
<evidence type="ECO:0000313" key="1">
    <source>
        <dbReference type="EMBL" id="AWO74591.1"/>
    </source>
</evidence>
<accession>A0A1C3D5W1</accession>
<dbReference type="AlphaFoldDB" id="A0A1C3D5W1"/>
<evidence type="ECO:0000313" key="2">
    <source>
        <dbReference type="Proteomes" id="UP000246996"/>
    </source>
</evidence>